<keyword evidence="4" id="KW-1185">Reference proteome</keyword>
<proteinExistence type="predicted"/>
<dbReference type="Gene3D" id="2.60.200.20">
    <property type="match status" value="1"/>
</dbReference>
<dbReference type="EMBL" id="JACHMQ010000001">
    <property type="protein sequence ID" value="MBB6397306.1"/>
    <property type="molecule type" value="Genomic_DNA"/>
</dbReference>
<dbReference type="AlphaFoldDB" id="A0A7X0L084"/>
<dbReference type="PROSITE" id="PS50006">
    <property type="entry name" value="FHA_DOMAIN"/>
    <property type="match status" value="1"/>
</dbReference>
<dbReference type="Proteomes" id="UP000546324">
    <property type="component" value="Unassembled WGS sequence"/>
</dbReference>
<evidence type="ECO:0000259" key="2">
    <source>
        <dbReference type="PROSITE" id="PS50006"/>
    </source>
</evidence>
<organism evidence="3 4">
    <name type="scientific">Actinomadura coerulea</name>
    <dbReference type="NCBI Taxonomy" id="46159"/>
    <lineage>
        <taxon>Bacteria</taxon>
        <taxon>Bacillati</taxon>
        <taxon>Actinomycetota</taxon>
        <taxon>Actinomycetes</taxon>
        <taxon>Streptosporangiales</taxon>
        <taxon>Thermomonosporaceae</taxon>
        <taxon>Actinomadura</taxon>
    </lineage>
</organism>
<dbReference type="InterPro" id="IPR000253">
    <property type="entry name" value="FHA_dom"/>
</dbReference>
<evidence type="ECO:0000313" key="3">
    <source>
        <dbReference type="EMBL" id="MBB6397306.1"/>
    </source>
</evidence>
<dbReference type="InterPro" id="IPR008984">
    <property type="entry name" value="SMAD_FHA_dom_sf"/>
</dbReference>
<name>A0A7X0L084_9ACTN</name>
<dbReference type="SUPFAM" id="SSF49879">
    <property type="entry name" value="SMAD/FHA domain"/>
    <property type="match status" value="1"/>
</dbReference>
<gene>
    <name evidence="3" type="ORF">BKA00_004220</name>
</gene>
<comment type="caution">
    <text evidence="3">The sequence shown here is derived from an EMBL/GenBank/DDBJ whole genome shotgun (WGS) entry which is preliminary data.</text>
</comment>
<dbReference type="Pfam" id="PF00498">
    <property type="entry name" value="FHA"/>
    <property type="match status" value="1"/>
</dbReference>
<evidence type="ECO:0000256" key="1">
    <source>
        <dbReference type="ARBA" id="ARBA00022553"/>
    </source>
</evidence>
<sequence length="103" mass="11387">MSNRAQMTQMPEGIGPVWTIGRHEACTVRRIADSVSRMHAEVSYTAAEGWSVKDLGSTNGTVVKPKEGAPWKLAPGERYFIGEDDTIFFGPDASLRPRNLPWP</sequence>
<feature type="domain" description="FHA" evidence="2">
    <location>
        <begin position="18"/>
        <end position="63"/>
    </location>
</feature>
<reference evidence="3 4" key="1">
    <citation type="submission" date="2020-08" db="EMBL/GenBank/DDBJ databases">
        <title>Sequencing the genomes of 1000 actinobacteria strains.</title>
        <authorList>
            <person name="Klenk H.-P."/>
        </authorList>
    </citation>
    <scope>NUCLEOTIDE SEQUENCE [LARGE SCALE GENOMIC DNA]</scope>
    <source>
        <strain evidence="3 4">DSM 43675</strain>
    </source>
</reference>
<protein>
    <submittedName>
        <fullName evidence="3">PSer/pThr/pTyr-binding forkhead associated (FHA) protein</fullName>
    </submittedName>
</protein>
<evidence type="ECO:0000313" key="4">
    <source>
        <dbReference type="Proteomes" id="UP000546324"/>
    </source>
</evidence>
<accession>A0A7X0L084</accession>
<dbReference type="RefSeq" id="WP_185027541.1">
    <property type="nucleotide sequence ID" value="NZ_JACHMQ010000001.1"/>
</dbReference>
<keyword evidence="1" id="KW-0597">Phosphoprotein</keyword>
<dbReference type="SMART" id="SM00240">
    <property type="entry name" value="FHA"/>
    <property type="match status" value="1"/>
</dbReference>